<keyword evidence="3" id="KW-1185">Reference proteome</keyword>
<evidence type="ECO:0000313" key="2">
    <source>
        <dbReference type="EMBL" id="GBP88516.1"/>
    </source>
</evidence>
<dbReference type="PANTHER" id="PTHR33205:SF1">
    <property type="entry name" value="TRANSMEMBRANE PROTEIN"/>
    <property type="match status" value="1"/>
</dbReference>
<feature type="region of interest" description="Disordered" evidence="1">
    <location>
        <begin position="555"/>
        <end position="575"/>
    </location>
</feature>
<dbReference type="Proteomes" id="UP000299102">
    <property type="component" value="Unassembled WGS sequence"/>
</dbReference>
<dbReference type="EMBL" id="BGZK01001940">
    <property type="protein sequence ID" value="GBP88516.1"/>
    <property type="molecule type" value="Genomic_DNA"/>
</dbReference>
<proteinExistence type="predicted"/>
<reference evidence="2 3" key="1">
    <citation type="journal article" date="2019" name="Commun. Biol.">
        <title>The bagworm genome reveals a unique fibroin gene that provides high tensile strength.</title>
        <authorList>
            <person name="Kono N."/>
            <person name="Nakamura H."/>
            <person name="Ohtoshi R."/>
            <person name="Tomita M."/>
            <person name="Numata K."/>
            <person name="Arakawa K."/>
        </authorList>
    </citation>
    <scope>NUCLEOTIDE SEQUENCE [LARGE SCALE GENOMIC DNA]</scope>
</reference>
<organism evidence="2 3">
    <name type="scientific">Eumeta variegata</name>
    <name type="common">Bagworm moth</name>
    <name type="synonym">Eumeta japonica</name>
    <dbReference type="NCBI Taxonomy" id="151549"/>
    <lineage>
        <taxon>Eukaryota</taxon>
        <taxon>Metazoa</taxon>
        <taxon>Ecdysozoa</taxon>
        <taxon>Arthropoda</taxon>
        <taxon>Hexapoda</taxon>
        <taxon>Insecta</taxon>
        <taxon>Pterygota</taxon>
        <taxon>Neoptera</taxon>
        <taxon>Endopterygota</taxon>
        <taxon>Lepidoptera</taxon>
        <taxon>Glossata</taxon>
        <taxon>Ditrysia</taxon>
        <taxon>Tineoidea</taxon>
        <taxon>Psychidae</taxon>
        <taxon>Oiketicinae</taxon>
        <taxon>Eumeta</taxon>
    </lineage>
</organism>
<accession>A0A4C1ZJ47</accession>
<gene>
    <name evidence="2" type="ORF">EVAR_64960_1</name>
</gene>
<evidence type="ECO:0000256" key="1">
    <source>
        <dbReference type="SAM" id="MobiDB-lite"/>
    </source>
</evidence>
<protein>
    <submittedName>
        <fullName evidence="2">Uncharacterized protein</fullName>
    </submittedName>
</protein>
<feature type="region of interest" description="Disordered" evidence="1">
    <location>
        <begin position="361"/>
        <end position="382"/>
    </location>
</feature>
<dbReference type="PANTHER" id="PTHR33205">
    <property type="entry name" value="TRANSMEMBRANE PROTEIN"/>
    <property type="match status" value="1"/>
</dbReference>
<comment type="caution">
    <text evidence="2">The sequence shown here is derived from an EMBL/GenBank/DDBJ whole genome shotgun (WGS) entry which is preliminary data.</text>
</comment>
<dbReference type="OrthoDB" id="7196728at2759"/>
<dbReference type="AlphaFoldDB" id="A0A4C1ZJ47"/>
<sequence>MPRSEIHSKDLSEVRVSDDFTPAVLRRVLSLSSSTRLGPRSQSLFRSYGSNLPTSLHYSIDQGSSPRRPAADMNSAELERSIEEKLFPNLRRRLQARSGHPVEHSHLLGERTITETLPLPGSTDSCNYCLRETLLHVGPPGPHRVLLLPPRSAPTEAPGGLTPRPFCALRRARPTRYGLMADIGRPPHVPVSCLHSLADTNLHGHRPDVLNVQPLLGNCERLLGALTLRSVHPAAPVLLTKIGPLGTVIESRASIFKQAGVLTHLEFEKKSLRSSITVSRDFDLTRHRSPSSGPSICAHSTSTSANWERTPRKCGRGRSSAIILPGAPLETPLHFRFAFQLQNSMTRTHARLLGPCFKTGPAECPKRNRRRPRHAPSDVARQAQTRACSAIVRAKADYGTTTAVGPNASKARARIVVYHSLPTVTNAGPTTPDAIGYDSSLVGYGVGRNVLLREKCTPPTHFCGGPVLNLSVPSFEFRRFTPERFHVLLNSLFKVLFNFPSRYSFAIGLAVIFSLRWSLPPAWGCTLKRPDSKESPSRRRAPSLRAWHPLRESGPVQEELGQETRRRESGTSRTPHVARPRVILPDLRPAIGCVGRLVYPSARRKRATEFPLTAISKLYILRASFQSFHRLHRPLTTCRLRRDDQKSRVIIPTERLIFKRTTPSPSPPKGSEEATRVETVNGRTPYCWKAFAVWPLLVYGQPSDRSGPGRVSADRNLRSKCRCSSVSCSSHYDAQLAAFFIDPRAE</sequence>
<evidence type="ECO:0000313" key="3">
    <source>
        <dbReference type="Proteomes" id="UP000299102"/>
    </source>
</evidence>
<name>A0A4C1ZJ47_EUMVA</name>